<dbReference type="PIRSF" id="PIRSF000090">
    <property type="entry name" value="Beta-ETF"/>
    <property type="match status" value="1"/>
</dbReference>
<gene>
    <name evidence="3" type="ORF">J2Z71_000244</name>
</gene>
<accession>A0ABS4KAE8</accession>
<comment type="caution">
    <text evidence="3">The sequence shown here is derived from an EMBL/GenBank/DDBJ whole genome shotgun (WGS) entry which is preliminary data.</text>
</comment>
<organism evidence="3 4">
    <name type="scientific">Peptoniphilus stercorisuis</name>
    <dbReference type="NCBI Taxonomy" id="1436965"/>
    <lineage>
        <taxon>Bacteria</taxon>
        <taxon>Bacillati</taxon>
        <taxon>Bacillota</taxon>
        <taxon>Tissierellia</taxon>
        <taxon>Tissierellales</taxon>
        <taxon>Peptoniphilaceae</taxon>
        <taxon>Peptoniphilus</taxon>
    </lineage>
</organism>
<evidence type="ECO:0000259" key="2">
    <source>
        <dbReference type="SMART" id="SM00893"/>
    </source>
</evidence>
<dbReference type="CDD" id="cd01714">
    <property type="entry name" value="ETF_beta"/>
    <property type="match status" value="1"/>
</dbReference>
<evidence type="ECO:0000313" key="4">
    <source>
        <dbReference type="Proteomes" id="UP001519306"/>
    </source>
</evidence>
<dbReference type="SUPFAM" id="SSF52402">
    <property type="entry name" value="Adenine nucleotide alpha hydrolases-like"/>
    <property type="match status" value="1"/>
</dbReference>
<dbReference type="InterPro" id="IPR012255">
    <property type="entry name" value="ETF_b"/>
</dbReference>
<dbReference type="SMART" id="SM00893">
    <property type="entry name" value="ETF"/>
    <property type="match status" value="1"/>
</dbReference>
<dbReference type="Gene3D" id="3.40.50.620">
    <property type="entry name" value="HUPs"/>
    <property type="match status" value="1"/>
</dbReference>
<evidence type="ECO:0000256" key="1">
    <source>
        <dbReference type="ARBA" id="ARBA00042002"/>
    </source>
</evidence>
<name>A0ABS4KAE8_9FIRM</name>
<protein>
    <recommendedName>
        <fullName evidence="1">Electron transfer flavoprotein small subunit</fullName>
    </recommendedName>
</protein>
<dbReference type="Pfam" id="PF01012">
    <property type="entry name" value="ETF"/>
    <property type="match status" value="1"/>
</dbReference>
<keyword evidence="4" id="KW-1185">Reference proteome</keyword>
<dbReference type="PANTHER" id="PTHR21294:SF17">
    <property type="entry name" value="PROTEIN FIXA"/>
    <property type="match status" value="1"/>
</dbReference>
<reference evidence="3 4" key="1">
    <citation type="submission" date="2021-03" db="EMBL/GenBank/DDBJ databases">
        <title>Genomic Encyclopedia of Type Strains, Phase IV (KMG-IV): sequencing the most valuable type-strain genomes for metagenomic binning, comparative biology and taxonomic classification.</title>
        <authorList>
            <person name="Goeker M."/>
        </authorList>
    </citation>
    <scope>NUCLEOTIDE SEQUENCE [LARGE SCALE GENOMIC DNA]</scope>
    <source>
        <strain evidence="3 4">DSM 27563</strain>
    </source>
</reference>
<dbReference type="PANTHER" id="PTHR21294">
    <property type="entry name" value="ELECTRON TRANSFER FLAVOPROTEIN BETA-SUBUNIT"/>
    <property type="match status" value="1"/>
</dbReference>
<dbReference type="InterPro" id="IPR014730">
    <property type="entry name" value="ETF_a/b_N"/>
</dbReference>
<proteinExistence type="predicted"/>
<dbReference type="Proteomes" id="UP001519306">
    <property type="component" value="Unassembled WGS sequence"/>
</dbReference>
<dbReference type="EMBL" id="JAGGLJ010000002">
    <property type="protein sequence ID" value="MBP2024728.1"/>
    <property type="molecule type" value="Genomic_DNA"/>
</dbReference>
<dbReference type="InterPro" id="IPR014729">
    <property type="entry name" value="Rossmann-like_a/b/a_fold"/>
</dbReference>
<dbReference type="RefSeq" id="WP_210060037.1">
    <property type="nucleotide sequence ID" value="NZ_JAGGLJ010000002.1"/>
</dbReference>
<feature type="domain" description="Electron transfer flavoprotein alpha/beta-subunit N-terminal" evidence="2">
    <location>
        <begin position="23"/>
        <end position="217"/>
    </location>
</feature>
<evidence type="ECO:0000313" key="3">
    <source>
        <dbReference type="EMBL" id="MBP2024728.1"/>
    </source>
</evidence>
<dbReference type="InterPro" id="IPR033948">
    <property type="entry name" value="ETF_beta_N"/>
</dbReference>
<sequence length="258" mass="28711">MEILVCIKEVPDDSVQIKLNVETQQPDLKDITPVVNAFDTYALEMATRLKEEVEGNVTVVSIGSEEVKNSLKNCLAVGADEAYLVKEDNVEQYDSLKIAKKLAEAVKNIEEARGKKFDAIFCGKETTDHATSQVPVMLADELGLGVMSNIIDIKKLEDSIEAKQELDEGYRVYEGKLPVVISVNKPNYDPRYPTIKSKMQARKKPIEELAVEFNSDDLIKVVKIYEPAKRAAGVKINEEAVEDTVAKAMEIMAEAKIF</sequence>